<proteinExistence type="predicted"/>
<name>A0A0N4X8I5_HAEPC</name>
<dbReference type="OrthoDB" id="5975154at2759"/>
<dbReference type="AlphaFoldDB" id="A0A0N4X8I5"/>
<sequence length="169" mass="19553">MLKLLAVVSDISDIAHHKYQVLEECLFYKLTKDADQMQGKSNSLMLLPPTVAAGETLDVQVLHAGVRQMWMNEVFKEMNINGYLKLVSVVLLFCLFNFHREKKNSSHLLFFIEFNWLDSHMSSLNQHDIFPSEEQWSRTESRAEVILSSFLLIQEVTESSLLMTVTRID</sequence>
<organism evidence="3">
    <name type="scientific">Haemonchus placei</name>
    <name type="common">Barber's pole worm</name>
    <dbReference type="NCBI Taxonomy" id="6290"/>
    <lineage>
        <taxon>Eukaryota</taxon>
        <taxon>Metazoa</taxon>
        <taxon>Ecdysozoa</taxon>
        <taxon>Nematoda</taxon>
        <taxon>Chromadorea</taxon>
        <taxon>Rhabditida</taxon>
        <taxon>Rhabditina</taxon>
        <taxon>Rhabditomorpha</taxon>
        <taxon>Strongyloidea</taxon>
        <taxon>Trichostrongylidae</taxon>
        <taxon>Haemonchus</taxon>
    </lineage>
</organism>
<evidence type="ECO:0000313" key="1">
    <source>
        <dbReference type="EMBL" id="VDO85339.1"/>
    </source>
</evidence>
<dbReference type="Proteomes" id="UP000268014">
    <property type="component" value="Unassembled WGS sequence"/>
</dbReference>
<gene>
    <name evidence="1" type="ORF">HPLM_LOCUS20669</name>
</gene>
<reference evidence="3" key="1">
    <citation type="submission" date="2017-02" db="UniProtKB">
        <authorList>
            <consortium name="WormBaseParasite"/>
        </authorList>
    </citation>
    <scope>IDENTIFICATION</scope>
</reference>
<dbReference type="WBParaSite" id="HPLM_0002067701-mRNA-1">
    <property type="protein sequence ID" value="HPLM_0002067701-mRNA-1"/>
    <property type="gene ID" value="HPLM_0002067701"/>
</dbReference>
<keyword evidence="2" id="KW-1185">Reference proteome</keyword>
<accession>A0A0N4X8I5</accession>
<evidence type="ECO:0000313" key="2">
    <source>
        <dbReference type="Proteomes" id="UP000268014"/>
    </source>
</evidence>
<reference evidence="1 2" key="2">
    <citation type="submission" date="2018-11" db="EMBL/GenBank/DDBJ databases">
        <authorList>
            <consortium name="Pathogen Informatics"/>
        </authorList>
    </citation>
    <scope>NUCLEOTIDE SEQUENCE [LARGE SCALE GENOMIC DNA]</scope>
    <source>
        <strain evidence="1 2">MHpl1</strain>
    </source>
</reference>
<dbReference type="EMBL" id="UZAF01022466">
    <property type="protein sequence ID" value="VDO85339.1"/>
    <property type="molecule type" value="Genomic_DNA"/>
</dbReference>
<protein>
    <submittedName>
        <fullName evidence="3">NR LBD domain-containing protein</fullName>
    </submittedName>
</protein>
<evidence type="ECO:0000313" key="3">
    <source>
        <dbReference type="WBParaSite" id="HPLM_0002067701-mRNA-1"/>
    </source>
</evidence>